<reference evidence="3 4" key="1">
    <citation type="submission" date="2017-09" db="EMBL/GenBank/DDBJ databases">
        <title>Depth-based differentiation of microbial function through sediment-hosted aquifers and enrichment of novel symbionts in the deep terrestrial subsurface.</title>
        <authorList>
            <person name="Probst A.J."/>
            <person name="Ladd B."/>
            <person name="Jarett J.K."/>
            <person name="Geller-Mcgrath D.E."/>
            <person name="Sieber C.M."/>
            <person name="Emerson J.B."/>
            <person name="Anantharaman K."/>
            <person name="Thomas B.C."/>
            <person name="Malmstrom R."/>
            <person name="Stieglmeier M."/>
            <person name="Klingl A."/>
            <person name="Woyke T."/>
            <person name="Ryan C.M."/>
            <person name="Banfield J.F."/>
        </authorList>
    </citation>
    <scope>NUCLEOTIDE SEQUENCE [LARGE SCALE GENOMIC DNA]</scope>
    <source>
        <strain evidence="3">CG17_big_fil_post_rev_8_21_14_2_50_48_46</strain>
    </source>
</reference>
<dbReference type="InterPro" id="IPR037914">
    <property type="entry name" value="SpoVT-AbrB_sf"/>
</dbReference>
<sequence length="82" mass="9276">MLTKLQKWGNSQGLRLSKEILSSLHLDVGDEVEVSVEQGRIVIEPVTQIRGKYSLKALVREIPANYQVQEENWGQAAGKEVW</sequence>
<dbReference type="Gene3D" id="2.10.260.10">
    <property type="match status" value="1"/>
</dbReference>
<gene>
    <name evidence="3" type="ORF">COW36_17925</name>
</gene>
<dbReference type="PANTHER" id="PTHR40516:SF1">
    <property type="entry name" value="ANTITOXIN CHPS-RELATED"/>
    <property type="match status" value="1"/>
</dbReference>
<dbReference type="PANTHER" id="PTHR40516">
    <property type="entry name" value="ANTITOXIN CHPS-RELATED"/>
    <property type="match status" value="1"/>
</dbReference>
<evidence type="ECO:0000313" key="3">
    <source>
        <dbReference type="EMBL" id="PIW15295.1"/>
    </source>
</evidence>
<accession>A0A2M7G0Q6</accession>
<keyword evidence="1" id="KW-0238">DNA-binding</keyword>
<name>A0A2M7G0Q6_9BACT</name>
<protein>
    <submittedName>
        <fullName evidence="3">Transcriptional regulator/antitoxin, MazE</fullName>
    </submittedName>
</protein>
<comment type="caution">
    <text evidence="3">The sequence shown here is derived from an EMBL/GenBank/DDBJ whole genome shotgun (WGS) entry which is preliminary data.</text>
</comment>
<dbReference type="InterPro" id="IPR007159">
    <property type="entry name" value="SpoVT-AbrB_dom"/>
</dbReference>
<organism evidence="3 4">
    <name type="scientific">bacterium (Candidatus Blackallbacteria) CG17_big_fil_post_rev_8_21_14_2_50_48_46</name>
    <dbReference type="NCBI Taxonomy" id="2014261"/>
    <lineage>
        <taxon>Bacteria</taxon>
        <taxon>Candidatus Blackallbacteria</taxon>
    </lineage>
</organism>
<dbReference type="AlphaFoldDB" id="A0A2M7G0Q6"/>
<dbReference type="SUPFAM" id="SSF89447">
    <property type="entry name" value="AbrB/MazE/MraZ-like"/>
    <property type="match status" value="1"/>
</dbReference>
<dbReference type="EMBL" id="PFFQ01000053">
    <property type="protein sequence ID" value="PIW15295.1"/>
    <property type="molecule type" value="Genomic_DNA"/>
</dbReference>
<dbReference type="GO" id="GO:0097351">
    <property type="term" value="F:toxin sequestering activity"/>
    <property type="evidence" value="ECO:0007669"/>
    <property type="project" value="InterPro"/>
</dbReference>
<dbReference type="PROSITE" id="PS51740">
    <property type="entry name" value="SPOVT_ABRB"/>
    <property type="match status" value="1"/>
</dbReference>
<proteinExistence type="predicted"/>
<dbReference type="Proteomes" id="UP000231019">
    <property type="component" value="Unassembled WGS sequence"/>
</dbReference>
<evidence type="ECO:0000313" key="4">
    <source>
        <dbReference type="Proteomes" id="UP000231019"/>
    </source>
</evidence>
<evidence type="ECO:0000259" key="2">
    <source>
        <dbReference type="PROSITE" id="PS51740"/>
    </source>
</evidence>
<dbReference type="GO" id="GO:0003677">
    <property type="term" value="F:DNA binding"/>
    <property type="evidence" value="ECO:0007669"/>
    <property type="project" value="UniProtKB-UniRule"/>
</dbReference>
<dbReference type="InterPro" id="IPR039052">
    <property type="entry name" value="Antitox_PemI-like"/>
</dbReference>
<feature type="domain" description="SpoVT-AbrB" evidence="2">
    <location>
        <begin position="3"/>
        <end position="48"/>
    </location>
</feature>
<evidence type="ECO:0000256" key="1">
    <source>
        <dbReference type="PROSITE-ProRule" id="PRU01076"/>
    </source>
</evidence>
<dbReference type="SMART" id="SM00966">
    <property type="entry name" value="SpoVT_AbrB"/>
    <property type="match status" value="1"/>
</dbReference>
<dbReference type="Pfam" id="PF04014">
    <property type="entry name" value="MazE_antitoxin"/>
    <property type="match status" value="1"/>
</dbReference>